<feature type="compositionally biased region" description="Basic residues" evidence="3">
    <location>
        <begin position="225"/>
        <end position="235"/>
    </location>
</feature>
<evidence type="ECO:0000259" key="4">
    <source>
        <dbReference type="PROSITE" id="PS50102"/>
    </source>
</evidence>
<sequence>MLLCPTRFFRRLIATVLLILASGRISLAWTNLHPKSATTERSSAFFQGRPFYNAVTFSSTKLGVHLDREADILEQIVGGERYEMNELPDSMMATTLFVGNLNEFVKDDDLSDLFQSVSSLQTLPACVVRKPDMSSLEYGFVSFPSVEEKEAAIIRFHGMEFRGRRLKVEAIKDTPGIRRVRIPEKMIAYVSGAKKNVGSTSNTIHKHSLRRVSRDDVDKLSRAQPSKRKGSRSAKPRLSDEERDELERAARKGFVTLSGAGSKRTRPLTQMHRSWCDARGKPQICVHKATGGSRPVDQVAVDLSPLRLYGIFDNAVEAEDHMVRWKSQILTAASANFMQLCGQMDEFDDDEECNIDANSDPMENIAAAVNKFTRESWATKSIGHLPVLSLMFQGERSNAKAMAKALAVLWDIPEKDVFISNEGGKKSSKKGSKSKMEGLRQHRKRGGGHRQAWD</sequence>
<feature type="region of interest" description="Disordered" evidence="3">
    <location>
        <begin position="197"/>
        <end position="251"/>
    </location>
</feature>
<dbReference type="InterPro" id="IPR050502">
    <property type="entry name" value="Euk_RNA-bind_prot"/>
</dbReference>
<name>A0A7S3KZE6_9STRA</name>
<evidence type="ECO:0000313" key="5">
    <source>
        <dbReference type="EMBL" id="CAE0403565.1"/>
    </source>
</evidence>
<dbReference type="InterPro" id="IPR000504">
    <property type="entry name" value="RRM_dom"/>
</dbReference>
<dbReference type="EMBL" id="HBIM01002017">
    <property type="protein sequence ID" value="CAE0403565.1"/>
    <property type="molecule type" value="Transcribed_RNA"/>
</dbReference>
<dbReference type="GO" id="GO:0005634">
    <property type="term" value="C:nucleus"/>
    <property type="evidence" value="ECO:0007669"/>
    <property type="project" value="TreeGrafter"/>
</dbReference>
<dbReference type="InterPro" id="IPR035979">
    <property type="entry name" value="RBD_domain_sf"/>
</dbReference>
<evidence type="ECO:0000256" key="1">
    <source>
        <dbReference type="ARBA" id="ARBA00022884"/>
    </source>
</evidence>
<dbReference type="PANTHER" id="PTHR48025">
    <property type="entry name" value="OS02G0815200 PROTEIN"/>
    <property type="match status" value="1"/>
</dbReference>
<organism evidence="5">
    <name type="scientific">Amphora coffeiformis</name>
    <dbReference type="NCBI Taxonomy" id="265554"/>
    <lineage>
        <taxon>Eukaryota</taxon>
        <taxon>Sar</taxon>
        <taxon>Stramenopiles</taxon>
        <taxon>Ochrophyta</taxon>
        <taxon>Bacillariophyta</taxon>
        <taxon>Bacillariophyceae</taxon>
        <taxon>Bacillariophycidae</taxon>
        <taxon>Thalassiophysales</taxon>
        <taxon>Catenulaceae</taxon>
        <taxon>Amphora</taxon>
    </lineage>
</organism>
<dbReference type="InterPro" id="IPR012677">
    <property type="entry name" value="Nucleotide-bd_a/b_plait_sf"/>
</dbReference>
<evidence type="ECO:0000256" key="3">
    <source>
        <dbReference type="SAM" id="MobiDB-lite"/>
    </source>
</evidence>
<keyword evidence="1 2" id="KW-0694">RNA-binding</keyword>
<feature type="compositionally biased region" description="Basic and acidic residues" evidence="3">
    <location>
        <begin position="237"/>
        <end position="250"/>
    </location>
</feature>
<feature type="compositionally biased region" description="Basic and acidic residues" evidence="3">
    <location>
        <begin position="212"/>
        <end position="221"/>
    </location>
</feature>
<protein>
    <recommendedName>
        <fullName evidence="4">RRM domain-containing protein</fullName>
    </recommendedName>
</protein>
<gene>
    <name evidence="5" type="ORF">ACOF00016_LOCUS1762</name>
</gene>
<dbReference type="PANTHER" id="PTHR48025:SF1">
    <property type="entry name" value="RRM DOMAIN-CONTAINING PROTEIN"/>
    <property type="match status" value="1"/>
</dbReference>
<reference evidence="5" key="1">
    <citation type="submission" date="2021-01" db="EMBL/GenBank/DDBJ databases">
        <authorList>
            <person name="Corre E."/>
            <person name="Pelletier E."/>
            <person name="Niang G."/>
            <person name="Scheremetjew M."/>
            <person name="Finn R."/>
            <person name="Kale V."/>
            <person name="Holt S."/>
            <person name="Cochrane G."/>
            <person name="Meng A."/>
            <person name="Brown T."/>
            <person name="Cohen L."/>
        </authorList>
    </citation>
    <scope>NUCLEOTIDE SEQUENCE</scope>
    <source>
        <strain evidence="5">CCMP127</strain>
    </source>
</reference>
<dbReference type="CDD" id="cd00590">
    <property type="entry name" value="RRM_SF"/>
    <property type="match status" value="1"/>
</dbReference>
<dbReference type="Gene3D" id="3.30.70.330">
    <property type="match status" value="1"/>
</dbReference>
<feature type="region of interest" description="Disordered" evidence="3">
    <location>
        <begin position="420"/>
        <end position="454"/>
    </location>
</feature>
<proteinExistence type="predicted"/>
<dbReference type="PROSITE" id="PS50102">
    <property type="entry name" value="RRM"/>
    <property type="match status" value="1"/>
</dbReference>
<dbReference type="Pfam" id="PF00076">
    <property type="entry name" value="RRM_1"/>
    <property type="match status" value="1"/>
</dbReference>
<accession>A0A7S3KZE6</accession>
<feature type="domain" description="RRM" evidence="4">
    <location>
        <begin position="94"/>
        <end position="173"/>
    </location>
</feature>
<dbReference type="SMART" id="SM00360">
    <property type="entry name" value="RRM"/>
    <property type="match status" value="1"/>
</dbReference>
<evidence type="ECO:0000256" key="2">
    <source>
        <dbReference type="PROSITE-ProRule" id="PRU00176"/>
    </source>
</evidence>
<dbReference type="GO" id="GO:0003729">
    <property type="term" value="F:mRNA binding"/>
    <property type="evidence" value="ECO:0007669"/>
    <property type="project" value="TreeGrafter"/>
</dbReference>
<dbReference type="SUPFAM" id="SSF54928">
    <property type="entry name" value="RNA-binding domain, RBD"/>
    <property type="match status" value="1"/>
</dbReference>
<dbReference type="AlphaFoldDB" id="A0A7S3KZE6"/>